<dbReference type="EMBL" id="JAACJO010000007">
    <property type="protein sequence ID" value="KAF5356211.1"/>
    <property type="molecule type" value="Genomic_DNA"/>
</dbReference>
<organism evidence="9 10">
    <name type="scientific">Leucocoprinus leucothites</name>
    <dbReference type="NCBI Taxonomy" id="201217"/>
    <lineage>
        <taxon>Eukaryota</taxon>
        <taxon>Fungi</taxon>
        <taxon>Dikarya</taxon>
        <taxon>Basidiomycota</taxon>
        <taxon>Agaricomycotina</taxon>
        <taxon>Agaricomycetes</taxon>
        <taxon>Agaricomycetidae</taxon>
        <taxon>Agaricales</taxon>
        <taxon>Agaricineae</taxon>
        <taxon>Agaricaceae</taxon>
        <taxon>Leucocoprinus</taxon>
    </lineage>
</organism>
<dbReference type="GO" id="GO:0005743">
    <property type="term" value="C:mitochondrial inner membrane"/>
    <property type="evidence" value="ECO:0007669"/>
    <property type="project" value="UniProtKB-SubCell"/>
</dbReference>
<comment type="similarity">
    <text evidence="2">Belongs to the complex I NDUFA5 subunit family.</text>
</comment>
<gene>
    <name evidence="9" type="ORF">D9756_003794</name>
</gene>
<evidence type="ECO:0000256" key="8">
    <source>
        <dbReference type="ARBA" id="ARBA00023136"/>
    </source>
</evidence>
<dbReference type="InterPro" id="IPR006806">
    <property type="entry name" value="NDUFA5"/>
</dbReference>
<dbReference type="OrthoDB" id="286811at2759"/>
<dbReference type="PANTHER" id="PTHR12653:SF0">
    <property type="entry name" value="NADH DEHYDROGENASE [UBIQUINONE] 1 ALPHA SUBCOMPLEX SUBUNIT 5"/>
    <property type="match status" value="1"/>
</dbReference>
<comment type="subcellular location">
    <subcellularLocation>
        <location evidence="1">Mitochondrion inner membrane</location>
        <topology evidence="1">Peripheral membrane protein</topology>
        <orientation evidence="1">Matrix side</orientation>
    </subcellularLocation>
</comment>
<evidence type="ECO:0008006" key="11">
    <source>
        <dbReference type="Google" id="ProtNLM"/>
    </source>
</evidence>
<dbReference type="Pfam" id="PF04716">
    <property type="entry name" value="ETC_C1_NDUFA5"/>
    <property type="match status" value="1"/>
</dbReference>
<keyword evidence="7" id="KW-0496">Mitochondrion</keyword>
<evidence type="ECO:0000256" key="3">
    <source>
        <dbReference type="ARBA" id="ARBA00022448"/>
    </source>
</evidence>
<dbReference type="GO" id="GO:0022904">
    <property type="term" value="P:respiratory electron transport chain"/>
    <property type="evidence" value="ECO:0007669"/>
    <property type="project" value="InterPro"/>
</dbReference>
<evidence type="ECO:0000256" key="2">
    <source>
        <dbReference type="ARBA" id="ARBA00010261"/>
    </source>
</evidence>
<dbReference type="PANTHER" id="PTHR12653">
    <property type="entry name" value="NADH-UBIQUINONE OXIDOREDUCTASE 13 KD-B SUBUNIT"/>
    <property type="match status" value="1"/>
</dbReference>
<reference evidence="9 10" key="1">
    <citation type="journal article" date="2020" name="ISME J.">
        <title>Uncovering the hidden diversity of litter-decomposition mechanisms in mushroom-forming fungi.</title>
        <authorList>
            <person name="Floudas D."/>
            <person name="Bentzer J."/>
            <person name="Ahren D."/>
            <person name="Johansson T."/>
            <person name="Persson P."/>
            <person name="Tunlid A."/>
        </authorList>
    </citation>
    <scope>NUCLEOTIDE SEQUENCE [LARGE SCALE GENOMIC DNA]</scope>
    <source>
        <strain evidence="9 10">CBS 146.42</strain>
    </source>
</reference>
<name>A0A8H5D9S5_9AGAR</name>
<evidence type="ECO:0000313" key="10">
    <source>
        <dbReference type="Proteomes" id="UP000559027"/>
    </source>
</evidence>
<keyword evidence="3" id="KW-0813">Transport</keyword>
<evidence type="ECO:0000313" key="9">
    <source>
        <dbReference type="EMBL" id="KAF5356211.1"/>
    </source>
</evidence>
<evidence type="ECO:0000256" key="1">
    <source>
        <dbReference type="ARBA" id="ARBA00004443"/>
    </source>
</evidence>
<evidence type="ECO:0000256" key="7">
    <source>
        <dbReference type="ARBA" id="ARBA00023128"/>
    </source>
</evidence>
<keyword evidence="4" id="KW-0679">Respiratory chain</keyword>
<evidence type="ECO:0000256" key="5">
    <source>
        <dbReference type="ARBA" id="ARBA00022792"/>
    </source>
</evidence>
<accession>A0A8H5D9S5</accession>
<proteinExistence type="inferred from homology"/>
<evidence type="ECO:0000256" key="4">
    <source>
        <dbReference type="ARBA" id="ARBA00022660"/>
    </source>
</evidence>
<keyword evidence="5" id="KW-0999">Mitochondrion inner membrane</keyword>
<comment type="caution">
    <text evidence="9">The sequence shown here is derived from an EMBL/GenBank/DDBJ whole genome shotgun (WGS) entry which is preliminary data.</text>
</comment>
<keyword evidence="10" id="KW-1185">Reference proteome</keyword>
<sequence>MFRLTRPLFQAFKQSTGITGLAVHPNPLPELVKTYESTLSTLSTIPQTSVYRQGTEALTRHKLNIVQTANGDIRAAEKKLNEGQIEESLEIASDELELAQKMVEWKAWEDLEEAPEPGQWEYFGKST</sequence>
<keyword evidence="8" id="KW-0472">Membrane</keyword>
<dbReference type="Proteomes" id="UP000559027">
    <property type="component" value="Unassembled WGS sequence"/>
</dbReference>
<evidence type="ECO:0000256" key="6">
    <source>
        <dbReference type="ARBA" id="ARBA00022982"/>
    </source>
</evidence>
<protein>
    <recommendedName>
        <fullName evidence="11">NADH2 dehydrogenase</fullName>
    </recommendedName>
</protein>
<keyword evidence="6" id="KW-0249">Electron transport</keyword>
<dbReference type="AlphaFoldDB" id="A0A8H5D9S5"/>